<keyword evidence="2 5" id="KW-0328">Glycosyltransferase</keyword>
<dbReference type="Pfam" id="PF01755">
    <property type="entry name" value="Glyco_transf_25"/>
    <property type="match status" value="1"/>
</dbReference>
<dbReference type="PANTHER" id="PTHR10730:SF53">
    <property type="entry name" value="GLYCOSYLTRANSFERASE 25 FAMILY MEMBER"/>
    <property type="match status" value="1"/>
</dbReference>
<evidence type="ECO:0000313" key="5">
    <source>
        <dbReference type="EMBL" id="OAT22629.1"/>
    </source>
</evidence>
<dbReference type="PANTHER" id="PTHR10730">
    <property type="entry name" value="PROCOLLAGEN-LYSINE,2-OXOGLUTARATE 5-DIOXYGENASE/GLYCOSYLTRANSFERASE 25 FAMILY MEMBER"/>
    <property type="match status" value="1"/>
</dbReference>
<organism evidence="5 6">
    <name type="scientific">Proteus myxofaciens ATCC 19692</name>
    <dbReference type="NCBI Taxonomy" id="1354337"/>
    <lineage>
        <taxon>Bacteria</taxon>
        <taxon>Pseudomonadati</taxon>
        <taxon>Pseudomonadota</taxon>
        <taxon>Gammaproteobacteria</taxon>
        <taxon>Enterobacterales</taxon>
        <taxon>Morganellaceae</taxon>
        <taxon>Proteus</taxon>
    </lineage>
</organism>
<keyword evidence="6" id="KW-1185">Reference proteome</keyword>
<keyword evidence="3 5" id="KW-0808">Transferase</keyword>
<dbReference type="AlphaFoldDB" id="A0A198FE01"/>
<dbReference type="EMBL" id="LXEN01000147">
    <property type="protein sequence ID" value="OAT22629.1"/>
    <property type="molecule type" value="Genomic_DNA"/>
</dbReference>
<gene>
    <name evidence="5" type="ORF">M983_2891</name>
</gene>
<evidence type="ECO:0000256" key="1">
    <source>
        <dbReference type="ARBA" id="ARBA00006721"/>
    </source>
</evidence>
<dbReference type="GO" id="GO:0016757">
    <property type="term" value="F:glycosyltransferase activity"/>
    <property type="evidence" value="ECO:0007669"/>
    <property type="project" value="UniProtKB-KW"/>
</dbReference>
<dbReference type="InterPro" id="IPR002654">
    <property type="entry name" value="Glyco_trans_25"/>
</dbReference>
<dbReference type="InterPro" id="IPR050757">
    <property type="entry name" value="Collagen_mod_GT25"/>
</dbReference>
<dbReference type="PATRIC" id="fig|1354337.4.peg.2976"/>
<dbReference type="RefSeq" id="WP_066752525.1">
    <property type="nucleotide sequence ID" value="NZ_LXEN01000147.1"/>
</dbReference>
<protein>
    <submittedName>
        <fullName evidence="5">Beta-1,4-galactosyltransferase</fullName>
    </submittedName>
</protein>
<sequence length="249" mass="29674">MLTTFIINLKENKDRRNIMIEQLKNTALNYQFIEAIRGTDLTEQQIKSKVQDYPDCLLTKGEIGCALSHIKIYQKMVDEDIEYALVLEDDAVVPKNLEKTINEIIQQDIKHNRNVYLLSEVISYIQNKKLHSNIYSAYHACGAHGYLINLKAAKKLLSVLNPIRYEADMWWIFRFRKYINVYCIIPHLINTNDEDKSSSSLEKERAKTLEQREKYRNKVHKNERFYHFYRILEKINNKYTYKIVKYNPK</sequence>
<proteinExistence type="inferred from homology"/>
<evidence type="ECO:0000259" key="4">
    <source>
        <dbReference type="Pfam" id="PF01755"/>
    </source>
</evidence>
<evidence type="ECO:0000256" key="2">
    <source>
        <dbReference type="ARBA" id="ARBA00022676"/>
    </source>
</evidence>
<comment type="caution">
    <text evidence="5">The sequence shown here is derived from an EMBL/GenBank/DDBJ whole genome shotgun (WGS) entry which is preliminary data.</text>
</comment>
<reference evidence="5 6" key="1">
    <citation type="submission" date="2016-04" db="EMBL/GenBank/DDBJ databases">
        <title>ATOL: Assembling a taxonomically balanced genome-scale reconstruction of the evolutionary history of the Enterobacteriaceae.</title>
        <authorList>
            <person name="Plunkett G.III."/>
            <person name="Neeno-Eckwall E.C."/>
            <person name="Glasner J.D."/>
            <person name="Perna N.T."/>
        </authorList>
    </citation>
    <scope>NUCLEOTIDE SEQUENCE [LARGE SCALE GENOMIC DNA]</scope>
    <source>
        <strain evidence="5 6">ATCC 19692</strain>
    </source>
</reference>
<dbReference type="Proteomes" id="UP000094023">
    <property type="component" value="Unassembled WGS sequence"/>
</dbReference>
<evidence type="ECO:0000256" key="3">
    <source>
        <dbReference type="ARBA" id="ARBA00022679"/>
    </source>
</evidence>
<dbReference type="CDD" id="cd06532">
    <property type="entry name" value="Glyco_transf_25"/>
    <property type="match status" value="1"/>
</dbReference>
<evidence type="ECO:0000313" key="6">
    <source>
        <dbReference type="Proteomes" id="UP000094023"/>
    </source>
</evidence>
<feature type="domain" description="Glycosyl transferase family 25" evidence="4">
    <location>
        <begin position="1"/>
        <end position="170"/>
    </location>
</feature>
<name>A0A198FE01_9GAMM</name>
<accession>A0A198FE01</accession>
<comment type="similarity">
    <text evidence="1">Belongs to the glycosyltransferase 25 family.</text>
</comment>